<dbReference type="GO" id="GO:0006782">
    <property type="term" value="P:protoporphyrinogen IX biosynthetic process"/>
    <property type="evidence" value="ECO:0007669"/>
    <property type="project" value="UniProtKB-UniRule"/>
</dbReference>
<keyword evidence="4 7" id="KW-0808">Transferase</keyword>
<dbReference type="InterPro" id="IPR036803">
    <property type="entry name" value="Porphobilinogen_deaminase_C_sf"/>
</dbReference>
<dbReference type="PIRSF" id="PIRSF001438">
    <property type="entry name" value="4pyrrol_synth_OHMeBilane_synth"/>
    <property type="match status" value="1"/>
</dbReference>
<feature type="domain" description="Porphobilinogen deaminase C-terminal" evidence="9">
    <location>
        <begin position="218"/>
        <end position="287"/>
    </location>
</feature>
<dbReference type="InterPro" id="IPR022417">
    <property type="entry name" value="Porphobilin_deaminase_N"/>
</dbReference>
<dbReference type="InterPro" id="IPR022418">
    <property type="entry name" value="Porphobilinogen_deaminase_C"/>
</dbReference>
<dbReference type="HAMAP" id="MF_00260">
    <property type="entry name" value="Porphobil_deam"/>
    <property type="match status" value="1"/>
</dbReference>
<comment type="catalytic activity">
    <reaction evidence="6 7">
        <text>4 porphobilinogen + H2O = hydroxymethylbilane + 4 NH4(+)</text>
        <dbReference type="Rhea" id="RHEA:13185"/>
        <dbReference type="ChEBI" id="CHEBI:15377"/>
        <dbReference type="ChEBI" id="CHEBI:28938"/>
        <dbReference type="ChEBI" id="CHEBI:57845"/>
        <dbReference type="ChEBI" id="CHEBI:58126"/>
        <dbReference type="EC" id="2.5.1.61"/>
    </reaction>
</comment>
<sequence length="295" mass="31902">MKQLRIGSRESRLAVIQSEQVADYLRSQGVDAPLVTMKTTGDIILDRTLDKIGGKGLFVKELDKALLDGRSDLSVHSTKDLPMEIPPELPIVGFSKREDPRDVLVLPEGCTEWDKRKPVGCASRRRMLQLQDLYPEVTFEPVRGNVLTRLNKLDAGQYGALILAAAGLKRLGLEHRISRYFSTEEMIPAAGQGILCIQGRAGEDYSALAGFLDDGATACVTAERAFVTTLDGGCSSPIAAFAHLDGETLHLRGLYYSEAHETHTVGSISGPAADAAKLGETLALQLKEQLDGGTQ</sequence>
<dbReference type="NCBIfam" id="TIGR00212">
    <property type="entry name" value="hemC"/>
    <property type="match status" value="1"/>
</dbReference>
<dbReference type="Proteomes" id="UP000886741">
    <property type="component" value="Unassembled WGS sequence"/>
</dbReference>
<evidence type="ECO:0000256" key="3">
    <source>
        <dbReference type="ARBA" id="ARBA00011245"/>
    </source>
</evidence>
<dbReference type="InterPro" id="IPR000860">
    <property type="entry name" value="HemC"/>
</dbReference>
<comment type="miscellaneous">
    <text evidence="7">The porphobilinogen subunits are added to the dipyrromethane group.</text>
</comment>
<feature type="domain" description="Porphobilinogen deaminase N-terminal" evidence="8">
    <location>
        <begin position="4"/>
        <end position="203"/>
    </location>
</feature>
<dbReference type="GO" id="GO:0005737">
    <property type="term" value="C:cytoplasm"/>
    <property type="evidence" value="ECO:0007669"/>
    <property type="project" value="UniProtKB-UniRule"/>
</dbReference>
<evidence type="ECO:0000256" key="7">
    <source>
        <dbReference type="HAMAP-Rule" id="MF_00260"/>
    </source>
</evidence>
<evidence type="ECO:0000313" key="10">
    <source>
        <dbReference type="EMBL" id="HIS65614.1"/>
    </source>
</evidence>
<dbReference type="SUPFAM" id="SSF54782">
    <property type="entry name" value="Porphobilinogen deaminase (hydroxymethylbilane synthase), C-terminal domain"/>
    <property type="match status" value="1"/>
</dbReference>
<dbReference type="PANTHER" id="PTHR11557:SF0">
    <property type="entry name" value="PORPHOBILINOGEN DEAMINASE"/>
    <property type="match status" value="1"/>
</dbReference>
<comment type="caution">
    <text evidence="10">The sequence shown here is derived from an EMBL/GenBank/DDBJ whole genome shotgun (WGS) entry which is preliminary data.</text>
</comment>
<evidence type="ECO:0000256" key="6">
    <source>
        <dbReference type="ARBA" id="ARBA00048169"/>
    </source>
</evidence>
<organism evidence="10 11">
    <name type="scientific">Candidatus Avoscillospira avistercoris</name>
    <dbReference type="NCBI Taxonomy" id="2840707"/>
    <lineage>
        <taxon>Bacteria</taxon>
        <taxon>Bacillati</taxon>
        <taxon>Bacillota</taxon>
        <taxon>Clostridia</taxon>
        <taxon>Eubacteriales</taxon>
        <taxon>Oscillospiraceae</taxon>
        <taxon>Oscillospiraceae incertae sedis</taxon>
        <taxon>Candidatus Avoscillospira</taxon>
    </lineage>
</organism>
<protein>
    <recommendedName>
        <fullName evidence="7">Porphobilinogen deaminase</fullName>
        <shortName evidence="7">PBG</shortName>
        <ecNumber evidence="7">2.5.1.61</ecNumber>
    </recommendedName>
    <alternativeName>
        <fullName evidence="7">Hydroxymethylbilane synthase</fullName>
        <shortName evidence="7">HMBS</shortName>
    </alternativeName>
    <alternativeName>
        <fullName evidence="7">Pre-uroporphyrinogen synthase</fullName>
    </alternativeName>
</protein>
<comment type="similarity">
    <text evidence="2 7">Belongs to the HMBS family.</text>
</comment>
<dbReference type="Pfam" id="PF01379">
    <property type="entry name" value="Porphobil_deam"/>
    <property type="match status" value="1"/>
</dbReference>
<dbReference type="SUPFAM" id="SSF53850">
    <property type="entry name" value="Periplasmic binding protein-like II"/>
    <property type="match status" value="1"/>
</dbReference>
<evidence type="ECO:0000256" key="4">
    <source>
        <dbReference type="ARBA" id="ARBA00022679"/>
    </source>
</evidence>
<dbReference type="GO" id="GO:0004418">
    <property type="term" value="F:hydroxymethylbilane synthase activity"/>
    <property type="evidence" value="ECO:0007669"/>
    <property type="project" value="UniProtKB-UniRule"/>
</dbReference>
<proteinExistence type="inferred from homology"/>
<gene>
    <name evidence="7 10" type="primary">hemC</name>
    <name evidence="10" type="ORF">IAA83_09675</name>
</gene>
<evidence type="ECO:0000259" key="8">
    <source>
        <dbReference type="Pfam" id="PF01379"/>
    </source>
</evidence>
<evidence type="ECO:0000313" key="11">
    <source>
        <dbReference type="Proteomes" id="UP000886741"/>
    </source>
</evidence>
<accession>A0A9D1FBC4</accession>
<dbReference type="EC" id="2.5.1.61" evidence="7"/>
<evidence type="ECO:0000259" key="9">
    <source>
        <dbReference type="Pfam" id="PF03900"/>
    </source>
</evidence>
<evidence type="ECO:0000256" key="1">
    <source>
        <dbReference type="ARBA" id="ARBA00002869"/>
    </source>
</evidence>
<evidence type="ECO:0000256" key="2">
    <source>
        <dbReference type="ARBA" id="ARBA00005638"/>
    </source>
</evidence>
<reference evidence="10" key="2">
    <citation type="journal article" date="2021" name="PeerJ">
        <title>Extensive microbial diversity within the chicken gut microbiome revealed by metagenomics and culture.</title>
        <authorList>
            <person name="Gilroy R."/>
            <person name="Ravi A."/>
            <person name="Getino M."/>
            <person name="Pursley I."/>
            <person name="Horton D.L."/>
            <person name="Alikhan N.F."/>
            <person name="Baker D."/>
            <person name="Gharbi K."/>
            <person name="Hall N."/>
            <person name="Watson M."/>
            <person name="Adriaenssens E.M."/>
            <person name="Foster-Nyarko E."/>
            <person name="Jarju S."/>
            <person name="Secka A."/>
            <person name="Antonio M."/>
            <person name="Oren A."/>
            <person name="Chaudhuri R.R."/>
            <person name="La Ragione R."/>
            <person name="Hildebrand F."/>
            <person name="Pallen M.J."/>
        </authorList>
    </citation>
    <scope>NUCLEOTIDE SEQUENCE</scope>
    <source>
        <strain evidence="10">ChiBcec16-1751</strain>
    </source>
</reference>
<comment type="function">
    <text evidence="1 7">Tetrapolymerization of the monopyrrole PBG into the hydroxymethylbilane pre-uroporphyrinogen in several discrete steps.</text>
</comment>
<evidence type="ECO:0000256" key="5">
    <source>
        <dbReference type="ARBA" id="ARBA00023244"/>
    </source>
</evidence>
<dbReference type="Gene3D" id="3.30.160.40">
    <property type="entry name" value="Porphobilinogen deaminase, C-terminal domain"/>
    <property type="match status" value="1"/>
</dbReference>
<keyword evidence="5 7" id="KW-0627">Porphyrin biosynthesis</keyword>
<dbReference type="AlphaFoldDB" id="A0A9D1FBC4"/>
<feature type="modified residue" description="S-(dipyrrolylmethanemethyl)cysteine" evidence="7">
    <location>
        <position position="234"/>
    </location>
</feature>
<dbReference type="Pfam" id="PF03900">
    <property type="entry name" value="Porphobil_deamC"/>
    <property type="match status" value="1"/>
</dbReference>
<dbReference type="PANTHER" id="PTHR11557">
    <property type="entry name" value="PORPHOBILINOGEN DEAMINASE"/>
    <property type="match status" value="1"/>
</dbReference>
<name>A0A9D1FBC4_9FIRM</name>
<dbReference type="FunFam" id="3.40.190.10:FF:000005">
    <property type="entry name" value="Porphobilinogen deaminase"/>
    <property type="match status" value="1"/>
</dbReference>
<comment type="subunit">
    <text evidence="3 7">Monomer.</text>
</comment>
<comment type="cofactor">
    <cofactor evidence="7">
        <name>dipyrromethane</name>
        <dbReference type="ChEBI" id="CHEBI:60342"/>
    </cofactor>
    <text evidence="7">Binds 1 dipyrromethane group covalently.</text>
</comment>
<dbReference type="EMBL" id="DVJJ01000147">
    <property type="protein sequence ID" value="HIS65614.1"/>
    <property type="molecule type" value="Genomic_DNA"/>
</dbReference>
<dbReference type="PRINTS" id="PR00151">
    <property type="entry name" value="PORPHBDMNASE"/>
</dbReference>
<dbReference type="InterPro" id="IPR022419">
    <property type="entry name" value="Porphobilin_deaminase_cofac_BS"/>
</dbReference>
<dbReference type="Gene3D" id="3.40.190.10">
    <property type="entry name" value="Periplasmic binding protein-like II"/>
    <property type="match status" value="2"/>
</dbReference>
<reference evidence="10" key="1">
    <citation type="submission" date="2020-10" db="EMBL/GenBank/DDBJ databases">
        <authorList>
            <person name="Gilroy R."/>
        </authorList>
    </citation>
    <scope>NUCLEOTIDE SEQUENCE</scope>
    <source>
        <strain evidence="10">ChiBcec16-1751</strain>
    </source>
</reference>
<dbReference type="PROSITE" id="PS00533">
    <property type="entry name" value="PORPHOBILINOGEN_DEAM"/>
    <property type="match status" value="1"/>
</dbReference>